<dbReference type="PANTHER" id="PTHR46434">
    <property type="entry name" value="GENETIC INTERACTOR OF PROHIBITINS 3, MITOCHONDRIAL"/>
    <property type="match status" value="1"/>
</dbReference>
<gene>
    <name evidence="2" type="ORF">NKR23_g4415</name>
</gene>
<evidence type="ECO:0008006" key="4">
    <source>
        <dbReference type="Google" id="ProtNLM"/>
    </source>
</evidence>
<reference evidence="2" key="1">
    <citation type="submission" date="2022-07" db="EMBL/GenBank/DDBJ databases">
        <title>Fungi with potential for degradation of polypropylene.</title>
        <authorList>
            <person name="Gostincar C."/>
        </authorList>
    </citation>
    <scope>NUCLEOTIDE SEQUENCE</scope>
    <source>
        <strain evidence="2">EXF-13308</strain>
    </source>
</reference>
<dbReference type="AlphaFoldDB" id="A0AA38S2F1"/>
<proteinExistence type="predicted"/>
<feature type="region of interest" description="Disordered" evidence="1">
    <location>
        <begin position="671"/>
        <end position="715"/>
    </location>
</feature>
<evidence type="ECO:0000256" key="1">
    <source>
        <dbReference type="SAM" id="MobiDB-lite"/>
    </source>
</evidence>
<dbReference type="PANTHER" id="PTHR46434:SF1">
    <property type="entry name" value="GENETIC INTERACTOR OF PROHIBITINS 3, MITOCHONDRIAL"/>
    <property type="match status" value="1"/>
</dbReference>
<dbReference type="EMBL" id="JANBVO010000010">
    <property type="protein sequence ID" value="KAJ9149409.1"/>
    <property type="molecule type" value="Genomic_DNA"/>
</dbReference>
<dbReference type="InterPro" id="IPR027417">
    <property type="entry name" value="P-loop_NTPase"/>
</dbReference>
<evidence type="ECO:0000313" key="2">
    <source>
        <dbReference type="EMBL" id="KAJ9149409.1"/>
    </source>
</evidence>
<dbReference type="GO" id="GO:0005739">
    <property type="term" value="C:mitochondrion"/>
    <property type="evidence" value="ECO:0007669"/>
    <property type="project" value="TreeGrafter"/>
</dbReference>
<dbReference type="Proteomes" id="UP001174694">
    <property type="component" value="Unassembled WGS sequence"/>
</dbReference>
<evidence type="ECO:0000313" key="3">
    <source>
        <dbReference type="Proteomes" id="UP001174694"/>
    </source>
</evidence>
<accession>A0AA38S2F1</accession>
<name>A0AA38S2F1_9PEZI</name>
<dbReference type="Gene3D" id="3.40.50.300">
    <property type="entry name" value="P-loop containing nucleotide triphosphate hydrolases"/>
    <property type="match status" value="1"/>
</dbReference>
<dbReference type="SUPFAM" id="SSF52540">
    <property type="entry name" value="P-loop containing nucleoside triphosphate hydrolases"/>
    <property type="match status" value="1"/>
</dbReference>
<dbReference type="InterPro" id="IPR050896">
    <property type="entry name" value="Mito_lipid_metab_GTPase"/>
</dbReference>
<organism evidence="2 3">
    <name type="scientific">Pleurostoma richardsiae</name>
    <dbReference type="NCBI Taxonomy" id="41990"/>
    <lineage>
        <taxon>Eukaryota</taxon>
        <taxon>Fungi</taxon>
        <taxon>Dikarya</taxon>
        <taxon>Ascomycota</taxon>
        <taxon>Pezizomycotina</taxon>
        <taxon>Sordariomycetes</taxon>
        <taxon>Sordariomycetidae</taxon>
        <taxon>Calosphaeriales</taxon>
        <taxon>Pleurostomataceae</taxon>
        <taxon>Pleurostoma</taxon>
    </lineage>
</organism>
<keyword evidence="3" id="KW-1185">Reference proteome</keyword>
<feature type="compositionally biased region" description="Basic residues" evidence="1">
    <location>
        <begin position="679"/>
        <end position="695"/>
    </location>
</feature>
<sequence>MQSSRTLSSRWLRNALNVERSLPAVQLPLFLCPAAAHSVSLSTRRGPNPQKRQIRRLHLDHASSTLHDPPHIQGALETRTLPLQCSGCGALSQTKHPEQAGYYSPDRKAVRRYLGLEKEEKRHRDEDKVLEQALQHINPAELGLALDPDTLLSKGRETNAEESEKGSNEAPLPLCDRCHNLVHYNAGKSIYHPSIESLRETIEESPYKYNHVYHVLDAADFPMSLLPKVHSLLDLMPLRSQNRRAKHSRFYDDKKTEMSFIVTRSDLLAPRKDQVDSLMPYLSEALRDALGRTARNVRLGNVRCVSAKRSWWTSELREDIWKRGGAGWLVGKANVGKSQLFNAVFPKGRMDWAPPKKEISVPVYPRLPEVPGSKQAKVTADAGRSQVELTEDDLEEEAEDLDEFSLLPPPQPETDYPAMPVVSSLPGTTASPIRVPFGNGKGELIDLPGLARTDLELYVREEHRDSLLMKSRITPEQQVIRPGQSLLLGGFIRITPRTDDLTFLSYAFTPIKPHLTSTEKAVKIQEQTGEVNVENIAVPGAGEKTRHAGSFELRWDVTKRRAGPLTRRDAVKLKVEQLPFRVLALDILIEGCGWVEVVAQVRARDLYAPRKKAGSAAAATGDGELLLQDLDLLAEPEDPAKEGEPNWPVVDVYSPEGRFIGSRRPMNAWLLNKPLKTAKSTKSRPRKSMKGAKKREKTERRAGVAAEGSGTSQGW</sequence>
<protein>
    <recommendedName>
        <fullName evidence="4">Genetic interactor of prohibitins 3, mitochondrial</fullName>
    </recommendedName>
</protein>
<comment type="caution">
    <text evidence="2">The sequence shown here is derived from an EMBL/GenBank/DDBJ whole genome shotgun (WGS) entry which is preliminary data.</text>
</comment>